<feature type="compositionally biased region" description="Polar residues" evidence="2">
    <location>
        <begin position="150"/>
        <end position="165"/>
    </location>
</feature>
<feature type="compositionally biased region" description="Low complexity" evidence="2">
    <location>
        <begin position="648"/>
        <end position="665"/>
    </location>
</feature>
<feature type="region of interest" description="Disordered" evidence="2">
    <location>
        <begin position="612"/>
        <end position="667"/>
    </location>
</feature>
<dbReference type="Proteomes" id="UP001168146">
    <property type="component" value="Unassembled WGS sequence"/>
</dbReference>
<feature type="compositionally biased region" description="Polar residues" evidence="2">
    <location>
        <begin position="553"/>
        <end position="562"/>
    </location>
</feature>
<feature type="coiled-coil region" evidence="1">
    <location>
        <begin position="30"/>
        <end position="57"/>
    </location>
</feature>
<feature type="region of interest" description="Disordered" evidence="2">
    <location>
        <begin position="150"/>
        <end position="178"/>
    </location>
</feature>
<evidence type="ECO:0000313" key="4">
    <source>
        <dbReference type="EMBL" id="KAK1000315.1"/>
    </source>
</evidence>
<dbReference type="EMBL" id="JAUJLE010000037">
    <property type="protein sequence ID" value="KAK1000315.1"/>
    <property type="molecule type" value="Genomic_DNA"/>
</dbReference>
<feature type="compositionally biased region" description="Polar residues" evidence="2">
    <location>
        <begin position="535"/>
        <end position="544"/>
    </location>
</feature>
<evidence type="ECO:0000313" key="3">
    <source>
        <dbReference type="EMBL" id="KAK0317880.1"/>
    </source>
</evidence>
<evidence type="ECO:0000256" key="2">
    <source>
        <dbReference type="SAM" id="MobiDB-lite"/>
    </source>
</evidence>
<organism evidence="4 5">
    <name type="scientific">Friedmanniomyces endolithicus</name>
    <dbReference type="NCBI Taxonomy" id="329885"/>
    <lineage>
        <taxon>Eukaryota</taxon>
        <taxon>Fungi</taxon>
        <taxon>Dikarya</taxon>
        <taxon>Ascomycota</taxon>
        <taxon>Pezizomycotina</taxon>
        <taxon>Dothideomycetes</taxon>
        <taxon>Dothideomycetidae</taxon>
        <taxon>Mycosphaerellales</taxon>
        <taxon>Teratosphaeriaceae</taxon>
        <taxon>Friedmanniomyces</taxon>
    </lineage>
</organism>
<feature type="compositionally biased region" description="Low complexity" evidence="2">
    <location>
        <begin position="166"/>
        <end position="178"/>
    </location>
</feature>
<dbReference type="EMBL" id="JASUXU010000040">
    <property type="protein sequence ID" value="KAK0317880.1"/>
    <property type="molecule type" value="Genomic_DNA"/>
</dbReference>
<name>A0AAN6KTF9_9PEZI</name>
<feature type="compositionally biased region" description="Low complexity" evidence="2">
    <location>
        <begin position="711"/>
        <end position="725"/>
    </location>
</feature>
<evidence type="ECO:0000256" key="1">
    <source>
        <dbReference type="SAM" id="Coils"/>
    </source>
</evidence>
<keyword evidence="5" id="KW-1185">Reference proteome</keyword>
<reference evidence="4" key="2">
    <citation type="submission" date="2023-06" db="EMBL/GenBank/DDBJ databases">
        <title>Black Yeasts Isolated from many extreme environments.</title>
        <authorList>
            <person name="Coleine C."/>
            <person name="Stajich J.E."/>
            <person name="Selbmann L."/>
        </authorList>
    </citation>
    <scope>NUCLEOTIDE SEQUENCE</scope>
    <source>
        <strain evidence="4">CCFEE 5200</strain>
    </source>
</reference>
<evidence type="ECO:0000313" key="5">
    <source>
        <dbReference type="Proteomes" id="UP001175353"/>
    </source>
</evidence>
<reference evidence="3" key="1">
    <citation type="submission" date="2021-12" db="EMBL/GenBank/DDBJ databases">
        <title>Black yeast isolated from Biological Soil Crust.</title>
        <authorList>
            <person name="Kurbessoian T."/>
        </authorList>
    </citation>
    <scope>NUCLEOTIDE SEQUENCE</scope>
    <source>
        <strain evidence="3">CCFEE 5208</strain>
    </source>
</reference>
<gene>
    <name evidence="3" type="ORF">LTR82_011141</name>
    <name evidence="4" type="ORF">LTR91_005759</name>
</gene>
<sequence>MAVPPGYSVNDLILAIGKVKDVFDAFFDEYQNAPRQLRDLRDELQRLQDELGGLKLIEVETGKSYTGRDALQTTLNECEAFVKSHKSALARSRGGLRRGDTAAGVLQTGLFALGQQSYERLLDHLSRRRIELVGFYVLLLLHRSLSSAQPQSPMSIRRPSVSSIATTPSRSSTQTRSSFDPSAVSTCIIELRSIGNTLSRVGGGASMDLDARLQRTITMLSDLTGLPTGLIPQVPAADFARHSHQSMWQTIMETGAGAPSRYPSARGSETISRACNVYIQRGQHVTQAAHCTMMSDTLHRYCYFFDEAGNQVMVHHLPRDCHPYTYHSRFRKPLVVLFKSSARVVPPLPADQEEDGQPVYHFQTPEDLEAFQSDARNRKLIGQFDVDNISCPVANNCHAQNVQAKLWRSRRDPTSTTLTFRAKQQVLKDLDFRLRYLRISATDPPGRTCRLDFTQGNKRRQSSQASVNSMATTNTQRSFDAMEYIRLMQHIRFDFATPELCADFVTAFREAQMGLSRPASIRTVSSTATVNTPSDWTFTNSPTSDLLRPMHSRTGTMSTPGTSPMVPESAPSGTVPPSRLPPPRMGSTATGLVGLRDVVGGDEAVDPMSAEPETLAETDNGSANARGEAGTTRSSQRPSGATPEALLRRTSVVPRKTRSTSTTTSIRHASADHLLRMPEANTCLSASLANTILSLFAHLFIIPDRKADNPEATTTSSEATHAQTQMSKPTASPNQLSIAIRSSYYGIPLNIDQAKLRELCKQGNRTPETYIDGPRKGNGNGPLIGYQEHASTVRAKLTKLEAETRRLHAELQEAVKESGDARWAIEQYQAGMPSAVRSDRSMLSGVTREWFRKERVLLEHAREVEDRVRTLREEGRKVGLPGWF</sequence>
<feature type="region of interest" description="Disordered" evidence="2">
    <location>
        <begin position="709"/>
        <end position="734"/>
    </location>
</feature>
<comment type="caution">
    <text evidence="4">The sequence shown here is derived from an EMBL/GenBank/DDBJ whole genome shotgun (WGS) entry which is preliminary data.</text>
</comment>
<dbReference type="AlphaFoldDB" id="A0AAN6KTF9"/>
<feature type="region of interest" description="Disordered" evidence="2">
    <location>
        <begin position="535"/>
        <end position="590"/>
    </location>
</feature>
<proteinExistence type="predicted"/>
<keyword evidence="1" id="KW-0175">Coiled coil</keyword>
<protein>
    <submittedName>
        <fullName evidence="4">Uncharacterized protein</fullName>
    </submittedName>
</protein>
<dbReference type="Proteomes" id="UP001175353">
    <property type="component" value="Unassembled WGS sequence"/>
</dbReference>
<accession>A0AAN6KTF9</accession>